<dbReference type="EMBL" id="AYRZ02000011">
    <property type="protein sequence ID" value="PHT67687.1"/>
    <property type="molecule type" value="Genomic_DNA"/>
</dbReference>
<evidence type="ECO:0000256" key="1">
    <source>
        <dbReference type="ARBA" id="ARBA00004123"/>
    </source>
</evidence>
<dbReference type="GO" id="GO:0003677">
    <property type="term" value="F:DNA binding"/>
    <property type="evidence" value="ECO:0007669"/>
    <property type="project" value="UniProtKB-KW"/>
</dbReference>
<keyword evidence="5" id="KW-0539">Nucleus</keyword>
<keyword evidence="2" id="KW-0805">Transcription regulation</keyword>
<dbReference type="InterPro" id="IPR036093">
    <property type="entry name" value="NAC_dom_sf"/>
</dbReference>
<dbReference type="SUPFAM" id="SSF101941">
    <property type="entry name" value="NAC domain"/>
    <property type="match status" value="1"/>
</dbReference>
<comment type="subcellular location">
    <subcellularLocation>
        <location evidence="1">Nucleus</location>
    </subcellularLocation>
</comment>
<dbReference type="OMA" id="SQNELMP"/>
<keyword evidence="4" id="KW-0804">Transcription</keyword>
<dbReference type="AlphaFoldDB" id="A0A2G2YD68"/>
<dbReference type="STRING" id="4072.A0A2G2YD68"/>
<dbReference type="Pfam" id="PF02365">
    <property type="entry name" value="NAM"/>
    <property type="match status" value="1"/>
</dbReference>
<organism evidence="7 8">
    <name type="scientific">Capsicum annuum</name>
    <name type="common">Capsicum pepper</name>
    <dbReference type="NCBI Taxonomy" id="4072"/>
    <lineage>
        <taxon>Eukaryota</taxon>
        <taxon>Viridiplantae</taxon>
        <taxon>Streptophyta</taxon>
        <taxon>Embryophyta</taxon>
        <taxon>Tracheophyta</taxon>
        <taxon>Spermatophyta</taxon>
        <taxon>Magnoliopsida</taxon>
        <taxon>eudicotyledons</taxon>
        <taxon>Gunneridae</taxon>
        <taxon>Pentapetalae</taxon>
        <taxon>asterids</taxon>
        <taxon>lamiids</taxon>
        <taxon>Solanales</taxon>
        <taxon>Solanaceae</taxon>
        <taxon>Solanoideae</taxon>
        <taxon>Capsiceae</taxon>
        <taxon>Capsicum</taxon>
    </lineage>
</organism>
<dbReference type="Proteomes" id="UP000222542">
    <property type="component" value="Unassembled WGS sequence"/>
</dbReference>
<evidence type="ECO:0000256" key="3">
    <source>
        <dbReference type="ARBA" id="ARBA00023125"/>
    </source>
</evidence>
<keyword evidence="8" id="KW-1185">Reference proteome</keyword>
<dbReference type="PROSITE" id="PS51005">
    <property type="entry name" value="NAC"/>
    <property type="match status" value="1"/>
</dbReference>
<dbReference type="Gramene" id="PHT67687">
    <property type="protein sequence ID" value="PHT67687"/>
    <property type="gene ID" value="T459_27174"/>
</dbReference>
<dbReference type="GO" id="GO:0005634">
    <property type="term" value="C:nucleus"/>
    <property type="evidence" value="ECO:0007669"/>
    <property type="project" value="UniProtKB-SubCell"/>
</dbReference>
<evidence type="ECO:0000256" key="2">
    <source>
        <dbReference type="ARBA" id="ARBA00023015"/>
    </source>
</evidence>
<gene>
    <name evidence="7" type="ORF">T459_27174</name>
</gene>
<dbReference type="SMR" id="A0A2G2YD68"/>
<evidence type="ECO:0000313" key="8">
    <source>
        <dbReference type="Proteomes" id="UP000222542"/>
    </source>
</evidence>
<protein>
    <recommendedName>
        <fullName evidence="6">NAC domain-containing protein</fullName>
    </recommendedName>
</protein>
<dbReference type="Gene3D" id="2.170.150.80">
    <property type="entry name" value="NAC domain"/>
    <property type="match status" value="1"/>
</dbReference>
<name>A0A2G2YD68_CAPAN</name>
<dbReference type="GO" id="GO:0006355">
    <property type="term" value="P:regulation of DNA-templated transcription"/>
    <property type="evidence" value="ECO:0007669"/>
    <property type="project" value="InterPro"/>
</dbReference>
<reference evidence="7 8" key="1">
    <citation type="journal article" date="2014" name="Nat. Genet.">
        <title>Genome sequence of the hot pepper provides insights into the evolution of pungency in Capsicum species.</title>
        <authorList>
            <person name="Kim S."/>
            <person name="Park M."/>
            <person name="Yeom S.I."/>
            <person name="Kim Y.M."/>
            <person name="Lee J.M."/>
            <person name="Lee H.A."/>
            <person name="Seo E."/>
            <person name="Choi J."/>
            <person name="Cheong K."/>
            <person name="Kim K.T."/>
            <person name="Jung K."/>
            <person name="Lee G.W."/>
            <person name="Oh S.K."/>
            <person name="Bae C."/>
            <person name="Kim S.B."/>
            <person name="Lee H.Y."/>
            <person name="Kim S.Y."/>
            <person name="Kim M.S."/>
            <person name="Kang B.C."/>
            <person name="Jo Y.D."/>
            <person name="Yang H.B."/>
            <person name="Jeong H.J."/>
            <person name="Kang W.H."/>
            <person name="Kwon J.K."/>
            <person name="Shin C."/>
            <person name="Lim J.Y."/>
            <person name="Park J.H."/>
            <person name="Huh J.H."/>
            <person name="Kim J.S."/>
            <person name="Kim B.D."/>
            <person name="Cohen O."/>
            <person name="Paran I."/>
            <person name="Suh M.C."/>
            <person name="Lee S.B."/>
            <person name="Kim Y.K."/>
            <person name="Shin Y."/>
            <person name="Noh S.J."/>
            <person name="Park J."/>
            <person name="Seo Y.S."/>
            <person name="Kwon S.Y."/>
            <person name="Kim H.A."/>
            <person name="Park J.M."/>
            <person name="Kim H.J."/>
            <person name="Choi S.B."/>
            <person name="Bosland P.W."/>
            <person name="Reeves G."/>
            <person name="Jo S.H."/>
            <person name="Lee B.W."/>
            <person name="Cho H.T."/>
            <person name="Choi H.S."/>
            <person name="Lee M.S."/>
            <person name="Yu Y."/>
            <person name="Do Choi Y."/>
            <person name="Park B.S."/>
            <person name="van Deynze A."/>
            <person name="Ashrafi H."/>
            <person name="Hill T."/>
            <person name="Kim W.T."/>
            <person name="Pai H.S."/>
            <person name="Ahn H.K."/>
            <person name="Yeam I."/>
            <person name="Giovannoni J.J."/>
            <person name="Rose J.K."/>
            <person name="Sorensen I."/>
            <person name="Lee S.J."/>
            <person name="Kim R.W."/>
            <person name="Choi I.Y."/>
            <person name="Choi B.S."/>
            <person name="Lim J.S."/>
            <person name="Lee Y.H."/>
            <person name="Choi D."/>
        </authorList>
    </citation>
    <scope>NUCLEOTIDE SEQUENCE [LARGE SCALE GENOMIC DNA]</scope>
    <source>
        <strain evidence="8">cv. CM334</strain>
    </source>
</reference>
<reference evidence="7 8" key="2">
    <citation type="journal article" date="2017" name="Genome Biol.">
        <title>New reference genome sequences of hot pepper reveal the massive evolution of plant disease-resistance genes by retroduplication.</title>
        <authorList>
            <person name="Kim S."/>
            <person name="Park J."/>
            <person name="Yeom S.I."/>
            <person name="Kim Y.M."/>
            <person name="Seo E."/>
            <person name="Kim K.T."/>
            <person name="Kim M.S."/>
            <person name="Lee J.M."/>
            <person name="Cheong K."/>
            <person name="Shin H.S."/>
            <person name="Kim S.B."/>
            <person name="Han K."/>
            <person name="Lee J."/>
            <person name="Park M."/>
            <person name="Lee H.A."/>
            <person name="Lee H.Y."/>
            <person name="Lee Y."/>
            <person name="Oh S."/>
            <person name="Lee J.H."/>
            <person name="Choi E."/>
            <person name="Choi E."/>
            <person name="Lee S.E."/>
            <person name="Jeon J."/>
            <person name="Kim H."/>
            <person name="Choi G."/>
            <person name="Song H."/>
            <person name="Lee J."/>
            <person name="Lee S.C."/>
            <person name="Kwon J.K."/>
            <person name="Lee H.Y."/>
            <person name="Koo N."/>
            <person name="Hong Y."/>
            <person name="Kim R.W."/>
            <person name="Kang W.H."/>
            <person name="Huh J.H."/>
            <person name="Kang B.C."/>
            <person name="Yang T.J."/>
            <person name="Lee Y.H."/>
            <person name="Bennetzen J.L."/>
            <person name="Choi D."/>
        </authorList>
    </citation>
    <scope>NUCLEOTIDE SEQUENCE [LARGE SCALE GENOMIC DNA]</scope>
    <source>
        <strain evidence="8">cv. CM334</strain>
    </source>
</reference>
<sequence>MSSHHQAKDMMGYRFHPTNKELLKYLLGFAINKPFPQQYQFMQLVNLYADKEPWELFDGTKNNTGYFITQHNKEKEQHVRVKRTVGINGTWKLQGKVNKVFDDQGKLMGYVKNLKYKPHPHHKKSSDNPNGEWLMTEYLLYDRYVDPQKIKNKGFVVCKIKKKEEKHGDNKQGVNNDEDADEYIDSVLQDEEDISIINENNEYLEGDEVEEHILAILG</sequence>
<evidence type="ECO:0000256" key="5">
    <source>
        <dbReference type="ARBA" id="ARBA00023242"/>
    </source>
</evidence>
<evidence type="ECO:0000256" key="4">
    <source>
        <dbReference type="ARBA" id="ARBA00023163"/>
    </source>
</evidence>
<evidence type="ECO:0000313" key="7">
    <source>
        <dbReference type="EMBL" id="PHT67687.1"/>
    </source>
</evidence>
<dbReference type="PANTHER" id="PTHR31989">
    <property type="entry name" value="NAC DOMAIN-CONTAINING PROTEIN 82-RELATED"/>
    <property type="match status" value="1"/>
</dbReference>
<feature type="domain" description="NAC" evidence="6">
    <location>
        <begin position="9"/>
        <end position="163"/>
    </location>
</feature>
<dbReference type="InterPro" id="IPR003441">
    <property type="entry name" value="NAC-dom"/>
</dbReference>
<comment type="caution">
    <text evidence="7">The sequence shown here is derived from an EMBL/GenBank/DDBJ whole genome shotgun (WGS) entry which is preliminary data.</text>
</comment>
<proteinExistence type="predicted"/>
<keyword evidence="3" id="KW-0238">DNA-binding</keyword>
<accession>A0A2G2YD68</accession>
<evidence type="ECO:0000259" key="6">
    <source>
        <dbReference type="PROSITE" id="PS51005"/>
    </source>
</evidence>